<evidence type="ECO:0000256" key="3">
    <source>
        <dbReference type="ARBA" id="ARBA00023125"/>
    </source>
</evidence>
<dbReference type="RefSeq" id="WP_126704701.1">
    <property type="nucleotide sequence ID" value="NZ_CP034593.1"/>
</dbReference>
<keyword evidence="1" id="KW-0678">Repressor</keyword>
<organism evidence="6 7">
    <name type="scientific">Flaviflexus ciconiae</name>
    <dbReference type="NCBI Taxonomy" id="2496867"/>
    <lineage>
        <taxon>Bacteria</taxon>
        <taxon>Bacillati</taxon>
        <taxon>Actinomycetota</taxon>
        <taxon>Actinomycetes</taxon>
        <taxon>Actinomycetales</taxon>
        <taxon>Actinomycetaceae</taxon>
        <taxon>Flaviflexus</taxon>
    </lineage>
</organism>
<dbReference type="SUPFAM" id="SSF53822">
    <property type="entry name" value="Periplasmic binding protein-like I"/>
    <property type="match status" value="1"/>
</dbReference>
<keyword evidence="4" id="KW-0804">Transcription</keyword>
<dbReference type="InterPro" id="IPR046335">
    <property type="entry name" value="LacI/GalR-like_sensor"/>
</dbReference>
<dbReference type="EMBL" id="CP034593">
    <property type="protein sequence ID" value="AZQ77899.1"/>
    <property type="molecule type" value="Genomic_DNA"/>
</dbReference>
<feature type="domain" description="Transcriptional regulator LacI/GalR-like sensor" evidence="5">
    <location>
        <begin position="45"/>
        <end position="196"/>
    </location>
</feature>
<accession>A0A3S9PZV3</accession>
<dbReference type="PANTHER" id="PTHR30146">
    <property type="entry name" value="LACI-RELATED TRANSCRIPTIONAL REPRESSOR"/>
    <property type="match status" value="1"/>
</dbReference>
<keyword evidence="2" id="KW-0805">Transcription regulation</keyword>
<keyword evidence="7" id="KW-1185">Reference proteome</keyword>
<protein>
    <submittedName>
        <fullName evidence="6">LacI family transcriptional regulator</fullName>
    </submittedName>
</protein>
<proteinExistence type="predicted"/>
<sequence length="200" mass="21853">MAPVQGIYPGLKNSPTVVISRYDNPPANLDTVVSDDVMGARTGCEHLFSVGAERIAYVTKSTSATSRAREQGMNEALTAVGKKLSVRYVESWDTSQFRSIVADREFDGILANNDMTAAQLLRVAHEEGVSVPKQLKIVSYDNTSTARVLYPSLTSIDQPQEAMGKKAISLLRERIADREEAIHALFPPELIVRRSTTATG</sequence>
<dbReference type="InterPro" id="IPR028082">
    <property type="entry name" value="Peripla_BP_I"/>
</dbReference>
<evidence type="ECO:0000259" key="5">
    <source>
        <dbReference type="Pfam" id="PF13377"/>
    </source>
</evidence>
<dbReference type="KEGG" id="flh:EJ997_11695"/>
<evidence type="ECO:0000313" key="7">
    <source>
        <dbReference type="Proteomes" id="UP000280344"/>
    </source>
</evidence>
<dbReference type="Gene3D" id="3.40.50.2300">
    <property type="match status" value="2"/>
</dbReference>
<evidence type="ECO:0000313" key="6">
    <source>
        <dbReference type="EMBL" id="AZQ77899.1"/>
    </source>
</evidence>
<keyword evidence="3" id="KW-0238">DNA-binding</keyword>
<evidence type="ECO:0000256" key="2">
    <source>
        <dbReference type="ARBA" id="ARBA00023015"/>
    </source>
</evidence>
<gene>
    <name evidence="6" type="ORF">EJ997_11695</name>
</gene>
<name>A0A3S9PZV3_9ACTO</name>
<dbReference type="GO" id="GO:0000976">
    <property type="term" value="F:transcription cis-regulatory region binding"/>
    <property type="evidence" value="ECO:0007669"/>
    <property type="project" value="TreeGrafter"/>
</dbReference>
<dbReference type="AlphaFoldDB" id="A0A3S9PZV3"/>
<dbReference type="Proteomes" id="UP000280344">
    <property type="component" value="Chromosome"/>
</dbReference>
<dbReference type="GO" id="GO:0003700">
    <property type="term" value="F:DNA-binding transcription factor activity"/>
    <property type="evidence" value="ECO:0007669"/>
    <property type="project" value="TreeGrafter"/>
</dbReference>
<dbReference type="PANTHER" id="PTHR30146:SF148">
    <property type="entry name" value="HTH-TYPE TRANSCRIPTIONAL REPRESSOR PURR-RELATED"/>
    <property type="match status" value="1"/>
</dbReference>
<reference evidence="6 7" key="1">
    <citation type="submission" date="2018-12" db="EMBL/GenBank/DDBJ databases">
        <title>Complete genome sequence of Flaviflexus sp. H23T48.</title>
        <authorList>
            <person name="Bae J.-W."/>
            <person name="Lee J.-Y."/>
        </authorList>
    </citation>
    <scope>NUCLEOTIDE SEQUENCE [LARGE SCALE GENOMIC DNA]</scope>
    <source>
        <strain evidence="6 7">H23T48</strain>
    </source>
</reference>
<dbReference type="OrthoDB" id="3252280at2"/>
<evidence type="ECO:0000256" key="1">
    <source>
        <dbReference type="ARBA" id="ARBA00022491"/>
    </source>
</evidence>
<evidence type="ECO:0000256" key="4">
    <source>
        <dbReference type="ARBA" id="ARBA00023163"/>
    </source>
</evidence>
<dbReference type="Pfam" id="PF13377">
    <property type="entry name" value="Peripla_BP_3"/>
    <property type="match status" value="1"/>
</dbReference>